<sequence length="357" mass="40872">MLELHSYWPQFFCGTCGMEEHPFPLHMHLKNAGTFHYVKHKHQMDFIHQTYGLDEQLSLDRYCLSPEEQVGGESYVDDDVVYYHYEKKSLEVDGLQSVRQVVGPEQIAVLVASHAQTVDFNTVVDQVHIMFPTNTLIESQDLMCEEDTSILSSIHSLLNGNSRLWDMALEWFFISKEGACLNFRSLGRVLGSVLTLNKPVIVSGDTSIEALTKNNDCKVPIGSGFVVNRLWLNMYKAIVCNYGDCSKFDVDKIHLMFSKEMFWVRHGVILEHIPTWYCGSLNAMEHPDARYAIDHRNVASFNQENTLGEHECVDCTHTLSKSGFFEYYGGEFHNIAYSNLGKFHFMRAKCLQSIPLM</sequence>
<comment type="caution">
    <text evidence="1">The sequence shown here is derived from an EMBL/GenBank/DDBJ whole genome shotgun (WGS) entry which is preliminary data.</text>
</comment>
<proteinExistence type="predicted"/>
<name>A0AAW2ZAS5_9EUKA</name>
<accession>A0AAW2ZAS5</accession>
<reference evidence="1 2" key="1">
    <citation type="submission" date="2024-03" db="EMBL/GenBank/DDBJ databases">
        <title>The Acrasis kona genome and developmental transcriptomes reveal deep origins of eukaryotic multicellular pathways.</title>
        <authorList>
            <person name="Sheikh S."/>
            <person name="Fu C.-J."/>
            <person name="Brown M.W."/>
            <person name="Baldauf S.L."/>
        </authorList>
    </citation>
    <scope>NUCLEOTIDE SEQUENCE [LARGE SCALE GENOMIC DNA]</scope>
    <source>
        <strain evidence="1 2">ATCC MYA-3509</strain>
    </source>
</reference>
<evidence type="ECO:0000313" key="1">
    <source>
        <dbReference type="EMBL" id="KAL0486962.1"/>
    </source>
</evidence>
<dbReference type="AlphaFoldDB" id="A0AAW2ZAS5"/>
<keyword evidence="2" id="KW-1185">Reference proteome</keyword>
<evidence type="ECO:0000313" key="2">
    <source>
        <dbReference type="Proteomes" id="UP001431209"/>
    </source>
</evidence>
<gene>
    <name evidence="1" type="ORF">AKO1_001274</name>
</gene>
<protein>
    <submittedName>
        <fullName evidence="1">Uncharacterized protein</fullName>
    </submittedName>
</protein>
<dbReference type="EMBL" id="JAOPGA020001288">
    <property type="protein sequence ID" value="KAL0486962.1"/>
    <property type="molecule type" value="Genomic_DNA"/>
</dbReference>
<dbReference type="Proteomes" id="UP001431209">
    <property type="component" value="Unassembled WGS sequence"/>
</dbReference>
<organism evidence="1 2">
    <name type="scientific">Acrasis kona</name>
    <dbReference type="NCBI Taxonomy" id="1008807"/>
    <lineage>
        <taxon>Eukaryota</taxon>
        <taxon>Discoba</taxon>
        <taxon>Heterolobosea</taxon>
        <taxon>Tetramitia</taxon>
        <taxon>Eutetramitia</taxon>
        <taxon>Acrasidae</taxon>
        <taxon>Acrasis</taxon>
    </lineage>
</organism>